<dbReference type="PANTHER" id="PTHR11715">
    <property type="entry name" value="GLYCINE CLEAVAGE SYSTEM H PROTEIN"/>
    <property type="match status" value="1"/>
</dbReference>
<sequence length="103" mass="11063">MEKIANDSLWIEPHGDGVKIGLTNTTQEEIGAVTFVTLPKVGTQLSLGETLVEVEAEKSVSEFLVPFPGTVIEVNTKALENPAVLDDKNEANAWLVVLSKTGE</sequence>
<dbReference type="Pfam" id="PF01597">
    <property type="entry name" value="GCV_H"/>
    <property type="match status" value="1"/>
</dbReference>
<dbReference type="RefSeq" id="WP_126825118.1">
    <property type="nucleotide sequence ID" value="NZ_JBHLWU010000002.1"/>
</dbReference>
<protein>
    <submittedName>
        <fullName evidence="4">Glycine cleavage system protein H</fullName>
    </submittedName>
</protein>
<keyword evidence="5" id="KW-1185">Reference proteome</keyword>
<dbReference type="InterPro" id="IPR002930">
    <property type="entry name" value="GCV_H"/>
</dbReference>
<dbReference type="EMBL" id="NGJZ01000002">
    <property type="protein sequence ID" value="RSU07269.1"/>
    <property type="molecule type" value="Genomic_DNA"/>
</dbReference>
<evidence type="ECO:0000256" key="2">
    <source>
        <dbReference type="ARBA" id="ARBA00022823"/>
    </source>
</evidence>
<dbReference type="GO" id="GO:0019464">
    <property type="term" value="P:glycine decarboxylation via glycine cleavage system"/>
    <property type="evidence" value="ECO:0007669"/>
    <property type="project" value="InterPro"/>
</dbReference>
<dbReference type="PROSITE" id="PS50968">
    <property type="entry name" value="BIOTINYL_LIPOYL"/>
    <property type="match status" value="1"/>
</dbReference>
<dbReference type="OrthoDB" id="9796712at2"/>
<dbReference type="PROSITE" id="PS00189">
    <property type="entry name" value="LIPOYL"/>
    <property type="match status" value="1"/>
</dbReference>
<comment type="similarity">
    <text evidence="1">Belongs to the GcvH family.</text>
</comment>
<dbReference type="AlphaFoldDB" id="A0A430AH50"/>
<dbReference type="Proteomes" id="UP000288669">
    <property type="component" value="Unassembled WGS sequence"/>
</dbReference>
<name>A0A430AH50_9ENTE</name>
<dbReference type="CDD" id="cd06848">
    <property type="entry name" value="GCS_H"/>
    <property type="match status" value="1"/>
</dbReference>
<dbReference type="GO" id="GO:0005960">
    <property type="term" value="C:glycine cleavage complex"/>
    <property type="evidence" value="ECO:0007669"/>
    <property type="project" value="InterPro"/>
</dbReference>
<feature type="domain" description="Lipoyl-binding" evidence="3">
    <location>
        <begin position="17"/>
        <end position="99"/>
    </location>
</feature>
<reference evidence="4 5" key="1">
    <citation type="submission" date="2017-05" db="EMBL/GenBank/DDBJ databases">
        <title>Vagococcus spp. assemblies.</title>
        <authorList>
            <person name="Gulvik C.A."/>
        </authorList>
    </citation>
    <scope>NUCLEOTIDE SEQUENCE [LARGE SCALE GENOMIC DNA]</scope>
    <source>
        <strain evidence="4 5">DSM 24756</strain>
    </source>
</reference>
<comment type="caution">
    <text evidence="4">The sequence shown here is derived from an EMBL/GenBank/DDBJ whole genome shotgun (WGS) entry which is preliminary data.</text>
</comment>
<accession>A0A430AH50</accession>
<dbReference type="Gene3D" id="2.40.50.100">
    <property type="match status" value="1"/>
</dbReference>
<proteinExistence type="inferred from homology"/>
<gene>
    <name evidence="4" type="ORF">CBF30_08425</name>
</gene>
<dbReference type="SUPFAM" id="SSF51230">
    <property type="entry name" value="Single hybrid motif"/>
    <property type="match status" value="1"/>
</dbReference>
<dbReference type="PANTHER" id="PTHR11715:SF3">
    <property type="entry name" value="GLYCINE CLEAVAGE SYSTEM H PROTEIN-RELATED"/>
    <property type="match status" value="1"/>
</dbReference>
<dbReference type="GO" id="GO:0005829">
    <property type="term" value="C:cytosol"/>
    <property type="evidence" value="ECO:0007669"/>
    <property type="project" value="TreeGrafter"/>
</dbReference>
<dbReference type="InterPro" id="IPR003016">
    <property type="entry name" value="2-oxoA_DH_lipoyl-BS"/>
</dbReference>
<dbReference type="InterPro" id="IPR000089">
    <property type="entry name" value="Biotin_lipoyl"/>
</dbReference>
<dbReference type="GO" id="GO:0009249">
    <property type="term" value="P:protein lipoylation"/>
    <property type="evidence" value="ECO:0007669"/>
    <property type="project" value="TreeGrafter"/>
</dbReference>
<evidence type="ECO:0000313" key="4">
    <source>
        <dbReference type="EMBL" id="RSU07269.1"/>
    </source>
</evidence>
<dbReference type="InterPro" id="IPR033753">
    <property type="entry name" value="GCV_H/Fam206"/>
</dbReference>
<organism evidence="4 5">
    <name type="scientific">Vagococcus entomophilus</name>
    <dbReference type="NCBI Taxonomy" id="1160095"/>
    <lineage>
        <taxon>Bacteria</taxon>
        <taxon>Bacillati</taxon>
        <taxon>Bacillota</taxon>
        <taxon>Bacilli</taxon>
        <taxon>Lactobacillales</taxon>
        <taxon>Enterococcaceae</taxon>
        <taxon>Vagococcus</taxon>
    </lineage>
</organism>
<dbReference type="InterPro" id="IPR011053">
    <property type="entry name" value="Single_hybrid_motif"/>
</dbReference>
<evidence type="ECO:0000313" key="5">
    <source>
        <dbReference type="Proteomes" id="UP000288669"/>
    </source>
</evidence>
<keyword evidence="2" id="KW-0450">Lipoyl</keyword>
<evidence type="ECO:0000256" key="1">
    <source>
        <dbReference type="ARBA" id="ARBA00009249"/>
    </source>
</evidence>
<evidence type="ECO:0000259" key="3">
    <source>
        <dbReference type="PROSITE" id="PS50968"/>
    </source>
</evidence>